<keyword evidence="1" id="KW-0812">Transmembrane</keyword>
<organism evidence="2 3">
    <name type="scientific">Klenkia taihuensis</name>
    <dbReference type="NCBI Taxonomy" id="1225127"/>
    <lineage>
        <taxon>Bacteria</taxon>
        <taxon>Bacillati</taxon>
        <taxon>Actinomycetota</taxon>
        <taxon>Actinomycetes</taxon>
        <taxon>Geodermatophilales</taxon>
        <taxon>Geodermatophilaceae</taxon>
        <taxon>Klenkia</taxon>
    </lineage>
</organism>
<evidence type="ECO:0000313" key="2">
    <source>
        <dbReference type="EMBL" id="SFD66194.1"/>
    </source>
</evidence>
<evidence type="ECO:0008006" key="4">
    <source>
        <dbReference type="Google" id="ProtNLM"/>
    </source>
</evidence>
<keyword evidence="1" id="KW-1133">Transmembrane helix</keyword>
<dbReference type="OrthoDB" id="5191898at2"/>
<dbReference type="RefSeq" id="WP_131802084.1">
    <property type="nucleotide sequence ID" value="NZ_BNAC01000001.1"/>
</dbReference>
<name>A0A1I1U675_9ACTN</name>
<dbReference type="AlphaFoldDB" id="A0A1I1U675"/>
<dbReference type="Proteomes" id="UP000199022">
    <property type="component" value="Unassembled WGS sequence"/>
</dbReference>
<protein>
    <recommendedName>
        <fullName evidence="4">Conjugal transfer protein</fullName>
    </recommendedName>
</protein>
<evidence type="ECO:0000313" key="3">
    <source>
        <dbReference type="Proteomes" id="UP000199022"/>
    </source>
</evidence>
<evidence type="ECO:0000256" key="1">
    <source>
        <dbReference type="SAM" id="Phobius"/>
    </source>
</evidence>
<gene>
    <name evidence="2" type="ORF">SAMN05661030_3932</name>
</gene>
<feature type="transmembrane region" description="Helical" evidence="1">
    <location>
        <begin position="20"/>
        <end position="47"/>
    </location>
</feature>
<dbReference type="STRING" id="1225127.SAMN05661030_3932"/>
<keyword evidence="3" id="KW-1185">Reference proteome</keyword>
<reference evidence="3" key="1">
    <citation type="submission" date="2016-10" db="EMBL/GenBank/DDBJ databases">
        <authorList>
            <person name="Varghese N."/>
            <person name="Submissions S."/>
        </authorList>
    </citation>
    <scope>NUCLEOTIDE SEQUENCE [LARGE SCALE GENOMIC DNA]</scope>
    <source>
        <strain evidence="3">DSM 45962</strain>
    </source>
</reference>
<accession>A0A1I1U675</accession>
<keyword evidence="1" id="KW-0472">Membrane</keyword>
<sequence>MSAPLRRVRDPQPAGRGWELAVIGTAVVLGAMASVALAAVGIAASLWGHGWVWPAQAADVGPVVVGLIRGRLGAGYSAGQVAQLAGPVPTYVVIAVGEVLLTVAAVSASLAVRDRLRAGKTGMATRRQAEDALGVSRLRAARAVIRPDLDSR</sequence>
<proteinExistence type="predicted"/>
<feature type="transmembrane region" description="Helical" evidence="1">
    <location>
        <begin position="91"/>
        <end position="112"/>
    </location>
</feature>
<dbReference type="EMBL" id="FOMD01000005">
    <property type="protein sequence ID" value="SFD66194.1"/>
    <property type="molecule type" value="Genomic_DNA"/>
</dbReference>